<evidence type="ECO:0000313" key="1">
    <source>
        <dbReference type="EMBL" id="AEX61483.1"/>
    </source>
</evidence>
<accession>H2EAR0</accession>
<sequence>MSRNIRRVRRCNDSYIPSNIKIDGNIETEGYLIRRIPKILKIKNQ</sequence>
<dbReference type="EMBL" id="JN885991">
    <property type="protein sequence ID" value="AEX61483.1"/>
    <property type="molecule type" value="Genomic_DNA"/>
</dbReference>
<name>H2EAR0_9VIRU</name>
<organism evidence="1">
    <name type="scientific">Megavirus courdo7</name>
    <dbReference type="NCBI Taxonomy" id="1128135"/>
    <lineage>
        <taxon>Viruses</taxon>
        <taxon>Varidnaviria</taxon>
        <taxon>Bamfordvirae</taxon>
        <taxon>Nucleocytoviricota</taxon>
        <taxon>Megaviricetes</taxon>
        <taxon>Imitervirales</taxon>
        <taxon>Mimiviridae</taxon>
        <taxon>Megamimivirinae</taxon>
        <taxon>Megavirus</taxon>
    </lineage>
</organism>
<gene>
    <name evidence="1" type="ORF">c7_L419</name>
</gene>
<proteinExistence type="predicted"/>
<reference evidence="1" key="1">
    <citation type="submission" date="2011-10" db="EMBL/GenBank/DDBJ databases">
        <title>Provirophages and transpovirons: unique mobilome of giant viruses.</title>
        <authorList>
            <person name="Desnues C."/>
            <person name="LaScola B."/>
            <person name="Yutin N."/>
            <person name="Fournous G."/>
            <person name="Koonin E."/>
            <person name="Raoult D."/>
        </authorList>
    </citation>
    <scope>NUCLEOTIDE SEQUENCE</scope>
    <source>
        <strain evidence="1">Mv13-c7</strain>
    </source>
</reference>
<protein>
    <submittedName>
        <fullName evidence="1">Uncharacterized WD repeat-containing protein</fullName>
    </submittedName>
</protein>